<evidence type="ECO:0000313" key="2">
    <source>
        <dbReference type="EMBL" id="BBO33619.1"/>
    </source>
</evidence>
<feature type="signal peptide" evidence="1">
    <location>
        <begin position="1"/>
        <end position="16"/>
    </location>
</feature>
<evidence type="ECO:0000256" key="1">
    <source>
        <dbReference type="SAM" id="SignalP"/>
    </source>
</evidence>
<evidence type="ECO:0000313" key="3">
    <source>
        <dbReference type="Proteomes" id="UP000326837"/>
    </source>
</evidence>
<reference evidence="3" key="1">
    <citation type="submission" date="2019-10" db="EMBL/GenBank/DDBJ databases">
        <title>Lacipirellula parvula gen. nov., sp. nov., representing a lineage of planctomycetes widespread in freshwater anoxic habitats, and description of the family Lacipirellulaceae.</title>
        <authorList>
            <person name="Dedysh S.N."/>
            <person name="Kulichevskaya I.S."/>
            <person name="Beletsky A.V."/>
            <person name="Rakitin A.L."/>
            <person name="Mardanov A.V."/>
            <person name="Ivanova A.A."/>
            <person name="Saltykova V.X."/>
            <person name="Rijpstra W.I.C."/>
            <person name="Sinninghe Damste J.S."/>
            <person name="Ravin N.V."/>
        </authorList>
    </citation>
    <scope>NUCLEOTIDE SEQUENCE [LARGE SCALE GENOMIC DNA]</scope>
    <source>
        <strain evidence="3">PX69</strain>
    </source>
</reference>
<feature type="chain" id="PRO_5025058200" description="PEP-CTERM protein-sorting domain-containing protein" evidence="1">
    <location>
        <begin position="17"/>
        <end position="316"/>
    </location>
</feature>
<evidence type="ECO:0008006" key="4">
    <source>
        <dbReference type="Google" id="ProtNLM"/>
    </source>
</evidence>
<keyword evidence="3" id="KW-1185">Reference proteome</keyword>
<dbReference type="RefSeq" id="WP_152099356.1">
    <property type="nucleotide sequence ID" value="NZ_AP021861.1"/>
</dbReference>
<proteinExistence type="predicted"/>
<accession>A0A5K7XL02</accession>
<keyword evidence="1" id="KW-0732">Signal</keyword>
<dbReference type="EMBL" id="AP021861">
    <property type="protein sequence ID" value="BBO33619.1"/>
    <property type="molecule type" value="Genomic_DNA"/>
</dbReference>
<dbReference type="InterPro" id="IPR036439">
    <property type="entry name" value="Dockerin_dom_sf"/>
</dbReference>
<dbReference type="KEGG" id="lpav:PLANPX_3231"/>
<dbReference type="SUPFAM" id="SSF63446">
    <property type="entry name" value="Type I dockerin domain"/>
    <property type="match status" value="1"/>
</dbReference>
<dbReference type="Proteomes" id="UP000326837">
    <property type="component" value="Chromosome"/>
</dbReference>
<gene>
    <name evidence="2" type="ORF">PLANPX_3231</name>
</gene>
<name>A0A5K7XL02_9BACT</name>
<dbReference type="GO" id="GO:0000272">
    <property type="term" value="P:polysaccharide catabolic process"/>
    <property type="evidence" value="ECO:0007669"/>
    <property type="project" value="InterPro"/>
</dbReference>
<organism evidence="2 3">
    <name type="scientific">Lacipirellula parvula</name>
    <dbReference type="NCBI Taxonomy" id="2650471"/>
    <lineage>
        <taxon>Bacteria</taxon>
        <taxon>Pseudomonadati</taxon>
        <taxon>Planctomycetota</taxon>
        <taxon>Planctomycetia</taxon>
        <taxon>Pirellulales</taxon>
        <taxon>Lacipirellulaceae</taxon>
        <taxon>Lacipirellula</taxon>
    </lineage>
</organism>
<dbReference type="AlphaFoldDB" id="A0A5K7XL02"/>
<sequence length="316" mass="33020">MSLRALLRSGALLALAAWGLPPAYGIEITVDGVAVFKDNYEDGDAGAAFGPAQLGNWEFTFIGSSRVSVTDAAIPGAFEGTNYGHLVRQIGNQQSAAYARLGTDLADGAHVKATWMLYVPAGHPDYGFNGGFADNTENRGVALATSASGNVLLLNKGISWDDTGLDFSFDTWQKWEQDWVVGSNSMTITVGGNTATVNDFDSGGGAITQFYFSTVPGSSYFVDAAQAAAVPGDYNADLKVDGVDFLLWQRSFGSTVNLAADGNDNGIVDAGDLGVWKEHFGTGGSAAPTAAAIPEPSGVFLAVAGIVISSLRRQRR</sequence>
<protein>
    <recommendedName>
        <fullName evidence="4">PEP-CTERM protein-sorting domain-containing protein</fullName>
    </recommendedName>
</protein>
<dbReference type="Gene3D" id="1.10.1330.10">
    <property type="entry name" value="Dockerin domain"/>
    <property type="match status" value="1"/>
</dbReference>